<organism evidence="1 2">
    <name type="scientific">Rubellimicrobium aerolatum</name>
    <dbReference type="NCBI Taxonomy" id="490979"/>
    <lineage>
        <taxon>Bacteria</taxon>
        <taxon>Pseudomonadati</taxon>
        <taxon>Pseudomonadota</taxon>
        <taxon>Alphaproteobacteria</taxon>
        <taxon>Rhodobacterales</taxon>
        <taxon>Roseobacteraceae</taxon>
        <taxon>Rubellimicrobium</taxon>
    </lineage>
</organism>
<evidence type="ECO:0000313" key="2">
    <source>
        <dbReference type="Proteomes" id="UP001596056"/>
    </source>
</evidence>
<name>A0ABW0SB80_9RHOB</name>
<dbReference type="EMBL" id="JBHSNA010000004">
    <property type="protein sequence ID" value="MFC5566091.1"/>
    <property type="molecule type" value="Genomic_DNA"/>
</dbReference>
<gene>
    <name evidence="1" type="ORF">ACFPOC_06610</name>
</gene>
<protein>
    <submittedName>
        <fullName evidence="1">Uncharacterized protein</fullName>
    </submittedName>
</protein>
<dbReference type="Proteomes" id="UP001596056">
    <property type="component" value="Unassembled WGS sequence"/>
</dbReference>
<sequence length="337" mass="34367">MTALSQYARLEALGLWRADPADRAREVVVSFGDATLVLADGSGLPLAHWSLPAVARLNPGSVPAVFSPDEGGSETLEIDDEIMVAAIEKVRASVAGGGAGWGALRRALGWGAAALLVALLVGWLPGALRREALAVVPDSKRIEMGATILGHLQRPLGAACRDPLGAEALARLHGRTLGTGGQAVVLPRGPATPLMLPGDIAVLSRAMVEDAPEPAVVAGHLLAARAAPGGTDPFARLLGRLWPWSVVRLLATGGLSAATLQDYAADLLARPALPRDAGDLAPAFARAEVPLAPYALALDPTGESVADLLAADPFAGGAAPVLVSDSDWVALRGICAG</sequence>
<keyword evidence="2" id="KW-1185">Reference proteome</keyword>
<reference evidence="2" key="1">
    <citation type="journal article" date="2019" name="Int. J. Syst. Evol. Microbiol.">
        <title>The Global Catalogue of Microorganisms (GCM) 10K type strain sequencing project: providing services to taxonomists for standard genome sequencing and annotation.</title>
        <authorList>
            <consortium name="The Broad Institute Genomics Platform"/>
            <consortium name="The Broad Institute Genome Sequencing Center for Infectious Disease"/>
            <person name="Wu L."/>
            <person name="Ma J."/>
        </authorList>
    </citation>
    <scope>NUCLEOTIDE SEQUENCE [LARGE SCALE GENOMIC DNA]</scope>
    <source>
        <strain evidence="2">KACC 11588</strain>
    </source>
</reference>
<evidence type="ECO:0000313" key="1">
    <source>
        <dbReference type="EMBL" id="MFC5566091.1"/>
    </source>
</evidence>
<accession>A0ABW0SB80</accession>
<proteinExistence type="predicted"/>
<dbReference type="RefSeq" id="WP_209838944.1">
    <property type="nucleotide sequence ID" value="NZ_JAGGJP010000004.1"/>
</dbReference>
<comment type="caution">
    <text evidence="1">The sequence shown here is derived from an EMBL/GenBank/DDBJ whole genome shotgun (WGS) entry which is preliminary data.</text>
</comment>